<evidence type="ECO:0000256" key="1">
    <source>
        <dbReference type="SAM" id="MobiDB-lite"/>
    </source>
</evidence>
<keyword evidence="3" id="KW-1185">Reference proteome</keyword>
<feature type="compositionally biased region" description="Basic and acidic residues" evidence="1">
    <location>
        <begin position="1"/>
        <end position="10"/>
    </location>
</feature>
<reference evidence="2 3" key="1">
    <citation type="journal article" date="2023" name="G3 (Bethesda)">
        <title>A chromosome-level genome assembly of Zasmidium syzygii isolated from banana leaves.</title>
        <authorList>
            <person name="van Westerhoven A.C."/>
            <person name="Mehrabi R."/>
            <person name="Talebi R."/>
            <person name="Steentjes M.B.F."/>
            <person name="Corcolon B."/>
            <person name="Chong P.A."/>
            <person name="Kema G.H.J."/>
            <person name="Seidl M.F."/>
        </authorList>
    </citation>
    <scope>NUCLEOTIDE SEQUENCE [LARGE SCALE GENOMIC DNA]</scope>
    <source>
        <strain evidence="2 3">P124</strain>
    </source>
</reference>
<feature type="compositionally biased region" description="Low complexity" evidence="1">
    <location>
        <begin position="23"/>
        <end position="34"/>
    </location>
</feature>
<comment type="caution">
    <text evidence="2">The sequence shown here is derived from an EMBL/GenBank/DDBJ whole genome shotgun (WGS) entry which is preliminary data.</text>
</comment>
<dbReference type="EMBL" id="JAXOVC010000006">
    <property type="protein sequence ID" value="KAK4500656.1"/>
    <property type="molecule type" value="Genomic_DNA"/>
</dbReference>
<sequence>MFGKTNKDKGSGPPSFPSQTCGSVNPSNSSPSSSQRGQTNARQLTSAPPQDPYSDGPLVWPSPVPDPWGPLNVLASVAAAEAESLEREEARTTTHAPNIPRAPQVSGTAHGWPVSSSSQQPPMPRTTNTQPSHRRGTNPRPPVPLFNDAPPQPLSQSSTFGRMDTDGEYEDLGQKRGTRTAGDAADRE</sequence>
<gene>
    <name evidence="2" type="ORF">PRZ48_008845</name>
</gene>
<feature type="compositionally biased region" description="Low complexity" evidence="1">
    <location>
        <begin position="73"/>
        <end position="82"/>
    </location>
</feature>
<name>A0ABR0EGM2_ZASCE</name>
<accession>A0ABR0EGM2</accession>
<dbReference type="Proteomes" id="UP001305779">
    <property type="component" value="Unassembled WGS sequence"/>
</dbReference>
<evidence type="ECO:0000313" key="2">
    <source>
        <dbReference type="EMBL" id="KAK4500656.1"/>
    </source>
</evidence>
<evidence type="ECO:0000313" key="3">
    <source>
        <dbReference type="Proteomes" id="UP001305779"/>
    </source>
</evidence>
<feature type="region of interest" description="Disordered" evidence="1">
    <location>
        <begin position="1"/>
        <end position="188"/>
    </location>
</feature>
<proteinExistence type="predicted"/>
<organism evidence="2 3">
    <name type="scientific">Zasmidium cellare</name>
    <name type="common">Wine cellar mold</name>
    <name type="synonym">Racodium cellare</name>
    <dbReference type="NCBI Taxonomy" id="395010"/>
    <lineage>
        <taxon>Eukaryota</taxon>
        <taxon>Fungi</taxon>
        <taxon>Dikarya</taxon>
        <taxon>Ascomycota</taxon>
        <taxon>Pezizomycotina</taxon>
        <taxon>Dothideomycetes</taxon>
        <taxon>Dothideomycetidae</taxon>
        <taxon>Mycosphaerellales</taxon>
        <taxon>Mycosphaerellaceae</taxon>
        <taxon>Zasmidium</taxon>
    </lineage>
</organism>
<feature type="compositionally biased region" description="Polar residues" evidence="1">
    <location>
        <begin position="35"/>
        <end position="48"/>
    </location>
</feature>
<protein>
    <submittedName>
        <fullName evidence="2">Uncharacterized protein</fullName>
    </submittedName>
</protein>